<dbReference type="HOGENOM" id="CLU_1140325_0_0_1"/>
<dbReference type="EMBL" id="KN840749">
    <property type="protein sequence ID" value="KIP01679.1"/>
    <property type="molecule type" value="Genomic_DNA"/>
</dbReference>
<dbReference type="AlphaFoldDB" id="A0A0C3NB02"/>
<gene>
    <name evidence="2" type="ORF">PHLGIDRAFT_17043</name>
</gene>
<keyword evidence="3" id="KW-1185">Reference proteome</keyword>
<name>A0A0C3NB02_PHLG1</name>
<protein>
    <submittedName>
        <fullName evidence="2">Uncharacterized protein</fullName>
    </submittedName>
</protein>
<feature type="compositionally biased region" description="Low complexity" evidence="1">
    <location>
        <begin position="164"/>
        <end position="184"/>
    </location>
</feature>
<feature type="compositionally biased region" description="Low complexity" evidence="1">
    <location>
        <begin position="194"/>
        <end position="207"/>
    </location>
</feature>
<reference evidence="2 3" key="1">
    <citation type="journal article" date="2014" name="PLoS Genet.">
        <title>Analysis of the Phlebiopsis gigantea genome, transcriptome and secretome provides insight into its pioneer colonization strategies of wood.</title>
        <authorList>
            <person name="Hori C."/>
            <person name="Ishida T."/>
            <person name="Igarashi K."/>
            <person name="Samejima M."/>
            <person name="Suzuki H."/>
            <person name="Master E."/>
            <person name="Ferreira P."/>
            <person name="Ruiz-Duenas F.J."/>
            <person name="Held B."/>
            <person name="Canessa P."/>
            <person name="Larrondo L.F."/>
            <person name="Schmoll M."/>
            <person name="Druzhinina I.S."/>
            <person name="Kubicek C.P."/>
            <person name="Gaskell J.A."/>
            <person name="Kersten P."/>
            <person name="St John F."/>
            <person name="Glasner J."/>
            <person name="Sabat G."/>
            <person name="Splinter BonDurant S."/>
            <person name="Syed K."/>
            <person name="Yadav J."/>
            <person name="Mgbeahuruike A.C."/>
            <person name="Kovalchuk A."/>
            <person name="Asiegbu F.O."/>
            <person name="Lackner G."/>
            <person name="Hoffmeister D."/>
            <person name="Rencoret J."/>
            <person name="Gutierrez A."/>
            <person name="Sun H."/>
            <person name="Lindquist E."/>
            <person name="Barry K."/>
            <person name="Riley R."/>
            <person name="Grigoriev I.V."/>
            <person name="Henrissat B."/>
            <person name="Kues U."/>
            <person name="Berka R.M."/>
            <person name="Martinez A.T."/>
            <person name="Covert S.F."/>
            <person name="Blanchette R.A."/>
            <person name="Cullen D."/>
        </authorList>
    </citation>
    <scope>NUCLEOTIDE SEQUENCE [LARGE SCALE GENOMIC DNA]</scope>
    <source>
        <strain evidence="2 3">11061_1 CR5-6</strain>
    </source>
</reference>
<feature type="compositionally biased region" description="Polar residues" evidence="1">
    <location>
        <begin position="134"/>
        <end position="147"/>
    </location>
</feature>
<proteinExistence type="predicted"/>
<accession>A0A0C3NB02</accession>
<sequence>MTCIFNSGNVLQGCIHKDHMLNSLIAARKTLHEGTSPIKVTVQLSNPSPVTVPIISMLPELESSFDVDQSDGSSEFDPLEAVQVVSGSYAPQPTLGLVSGLSVPVQAASSQSHASPSHVSLSYISAGLTTPAQENSNHLVRSTQATGLSEIHAPAVSAPRTRRSQPGAARSSSAPRGAAQAAQANPATRMSRTVSAGSSASAAGVGVDCRRPATTESSGPGFPHLPILTETLHASQLQIQESVQ</sequence>
<organism evidence="2 3">
    <name type="scientific">Phlebiopsis gigantea (strain 11061_1 CR5-6)</name>
    <name type="common">White-rot fungus</name>
    <name type="synonym">Peniophora gigantea</name>
    <dbReference type="NCBI Taxonomy" id="745531"/>
    <lineage>
        <taxon>Eukaryota</taxon>
        <taxon>Fungi</taxon>
        <taxon>Dikarya</taxon>
        <taxon>Basidiomycota</taxon>
        <taxon>Agaricomycotina</taxon>
        <taxon>Agaricomycetes</taxon>
        <taxon>Polyporales</taxon>
        <taxon>Phanerochaetaceae</taxon>
        <taxon>Phlebiopsis</taxon>
    </lineage>
</organism>
<dbReference type="Proteomes" id="UP000053257">
    <property type="component" value="Unassembled WGS sequence"/>
</dbReference>
<evidence type="ECO:0000313" key="2">
    <source>
        <dbReference type="EMBL" id="KIP01679.1"/>
    </source>
</evidence>
<feature type="non-terminal residue" evidence="2">
    <location>
        <position position="244"/>
    </location>
</feature>
<feature type="region of interest" description="Disordered" evidence="1">
    <location>
        <begin position="134"/>
        <end position="226"/>
    </location>
</feature>
<evidence type="ECO:0000256" key="1">
    <source>
        <dbReference type="SAM" id="MobiDB-lite"/>
    </source>
</evidence>
<evidence type="ECO:0000313" key="3">
    <source>
        <dbReference type="Proteomes" id="UP000053257"/>
    </source>
</evidence>